<dbReference type="STRING" id="211460.YH63_07500"/>
<dbReference type="InterPro" id="IPR011250">
    <property type="entry name" value="OMP/PagP_B-barrel"/>
</dbReference>
<name>A0A4U6BQ30_9BRAD</name>
<protein>
    <submittedName>
        <fullName evidence="4">Porin family protein</fullName>
    </submittedName>
</protein>
<dbReference type="Proteomes" id="UP000034832">
    <property type="component" value="Unassembled WGS sequence"/>
</dbReference>
<proteinExistence type="predicted"/>
<feature type="domain" description="Outer membrane protein beta-barrel" evidence="3">
    <location>
        <begin position="12"/>
        <end position="231"/>
    </location>
</feature>
<sequence>MRTLKNLIAAGAASLISSAALAADLPPPPMYVPPPVEDFGGWYLRGDIGFSNQQVKRLDNALYYTPGTTVQNTGLGFDSAGIFGLGAGYRFNNWFRADVTGEYRGKSNFHGTDIVFSNGVPTSTNTYTGSKSEWLVLANAYFDLGTWWCITPFVGAGIGGSANTISSFTDTGVQNNSVAFGPTATKWNFAWAVHAGLAYKINPSLTMELAYRYVDMGDGITGDMYAYDGTNALYNPMHFKNITSHDLKFGVRWAIDPAPVYAPPMLPLMRKG</sequence>
<feature type="signal peptide" evidence="2">
    <location>
        <begin position="1"/>
        <end position="22"/>
    </location>
</feature>
<reference evidence="4" key="1">
    <citation type="submission" date="2019-04" db="EMBL/GenBank/DDBJ databases">
        <title>Whole genome sequencing of cave bacteria.</title>
        <authorList>
            <person name="Gan H.M."/>
            <person name="Barton H."/>
            <person name="Savka M.A."/>
        </authorList>
    </citation>
    <scope>NUCLEOTIDE SEQUENCE [LARGE SCALE GENOMIC DNA]</scope>
    <source>
        <strain evidence="4">LC387</strain>
    </source>
</reference>
<evidence type="ECO:0000256" key="1">
    <source>
        <dbReference type="ARBA" id="ARBA00022729"/>
    </source>
</evidence>
<accession>A0A4U6BQ30</accession>
<dbReference type="OrthoDB" id="5643626at2"/>
<dbReference type="RefSeq" id="WP_046827487.1">
    <property type="nucleotide sequence ID" value="NZ_LBIA02000001.1"/>
</dbReference>
<dbReference type="InterPro" id="IPR027385">
    <property type="entry name" value="Beta-barrel_OMP"/>
</dbReference>
<dbReference type="AlphaFoldDB" id="A0A4U6BQ30"/>
<comment type="caution">
    <text evidence="4">The sequence shown here is derived from an EMBL/GenBank/DDBJ whole genome shotgun (WGS) entry which is preliminary data.</text>
</comment>
<dbReference type="Pfam" id="PF13505">
    <property type="entry name" value="OMP_b-brl"/>
    <property type="match status" value="1"/>
</dbReference>
<evidence type="ECO:0000256" key="2">
    <source>
        <dbReference type="SAM" id="SignalP"/>
    </source>
</evidence>
<dbReference type="Gene3D" id="2.40.160.20">
    <property type="match status" value="1"/>
</dbReference>
<feature type="chain" id="PRO_5020200029" evidence="2">
    <location>
        <begin position="23"/>
        <end position="272"/>
    </location>
</feature>
<gene>
    <name evidence="4" type="ORF">YH63_011485</name>
</gene>
<evidence type="ECO:0000313" key="5">
    <source>
        <dbReference type="Proteomes" id="UP000034832"/>
    </source>
</evidence>
<dbReference type="EMBL" id="LBIA02000001">
    <property type="protein sequence ID" value="TKT71991.1"/>
    <property type="molecule type" value="Genomic_DNA"/>
</dbReference>
<dbReference type="SUPFAM" id="SSF56925">
    <property type="entry name" value="OMPA-like"/>
    <property type="match status" value="1"/>
</dbReference>
<keyword evidence="5" id="KW-1185">Reference proteome</keyword>
<organism evidence="4 5">
    <name type="scientific">Afipia massiliensis</name>
    <dbReference type="NCBI Taxonomy" id="211460"/>
    <lineage>
        <taxon>Bacteria</taxon>
        <taxon>Pseudomonadati</taxon>
        <taxon>Pseudomonadota</taxon>
        <taxon>Alphaproteobacteria</taxon>
        <taxon>Hyphomicrobiales</taxon>
        <taxon>Nitrobacteraceae</taxon>
        <taxon>Afipia</taxon>
    </lineage>
</organism>
<keyword evidence="1 2" id="KW-0732">Signal</keyword>
<evidence type="ECO:0000259" key="3">
    <source>
        <dbReference type="Pfam" id="PF13505"/>
    </source>
</evidence>
<evidence type="ECO:0000313" key="4">
    <source>
        <dbReference type="EMBL" id="TKT71991.1"/>
    </source>
</evidence>